<feature type="domain" description="Transcriptional regulator SgrR N-terminal HTH" evidence="3">
    <location>
        <begin position="5"/>
        <end position="101"/>
    </location>
</feature>
<dbReference type="CDD" id="cd08507">
    <property type="entry name" value="PBP2_SgrR_like"/>
    <property type="match status" value="1"/>
</dbReference>
<proteinExistence type="predicted"/>
<accession>A0A3M8DVQ8</accession>
<sequence>MQIARHYLNLHTHLTDDDRHSPHEVTLEEIAAVCACTIRNAKLLVKHMCELDWISWIPGRGRGNRSSIAFKIVREDIILLIAKELGEKGEFQTAFALLEENGIEGPPMESFLDWVYKRLGYQVEMRDSRQLETLCFPFYRPIPRLDPLYVTRRTEAHMVKQLFDTMVVFDLETKTIKPHLAHYWERNEEGTVWTFYLRKGVLFHNKQTLTAHDVKATLERVRKLADDIPYFRLFASFTRIEVKKDTVIEVELATPSFLFLHFLSSTAASIIPRDALTNGEEAFSRMPIGSGPFSLARNDDVLFRLEAFPSYFCGRPHLDRVDLWIIPELKDRVVPELGGLPIRYFPFQAEKEWGEAEWLDHDQIETGSLFITFNVKKDSVVQHPAFRQAIDLMLDRGKMIKELKGKRLCPAYGMIPQFAEEVEREPIRPQATAKEIHTLLLQSGYKGEPLRIYAYQPESENEIDVRWVAAECQRYGVQLEVSVFAIEELQTKQRIQEADMILTGEVYDDNLEISLIETLQRTISFLRGHLDESSAAYVDDKIKQLIQDPAASTRMQLFRQIDQYLKAKRAILYLYHTRQSSSHHHLLSGVTINSYGWADYRTLWFKER</sequence>
<feature type="domain" description="Solute-binding protein family 5" evidence="2">
    <location>
        <begin position="175"/>
        <end position="508"/>
    </location>
</feature>
<dbReference type="Gene3D" id="3.40.190.10">
    <property type="entry name" value="Periplasmic binding protein-like II"/>
    <property type="match status" value="1"/>
</dbReference>
<dbReference type="PANTHER" id="PTHR30290">
    <property type="entry name" value="PERIPLASMIC BINDING COMPONENT OF ABC TRANSPORTER"/>
    <property type="match status" value="1"/>
</dbReference>
<dbReference type="Gene3D" id="3.10.105.10">
    <property type="entry name" value="Dipeptide-binding Protein, Domain 3"/>
    <property type="match status" value="1"/>
</dbReference>
<dbReference type="Pfam" id="PF12793">
    <property type="entry name" value="SgrR_N"/>
    <property type="match status" value="1"/>
</dbReference>
<evidence type="ECO:0000313" key="4">
    <source>
        <dbReference type="EMBL" id="RNB92014.1"/>
    </source>
</evidence>
<reference evidence="4 5" key="1">
    <citation type="submission" date="2018-10" db="EMBL/GenBank/DDBJ databases">
        <title>Phylogenomics of Brevibacillus.</title>
        <authorList>
            <person name="Dunlap C."/>
        </authorList>
    </citation>
    <scope>NUCLEOTIDE SEQUENCE [LARGE SCALE GENOMIC DNA]</scope>
    <source>
        <strain evidence="4 5">JCM 15716</strain>
    </source>
</reference>
<dbReference type="GO" id="GO:0015833">
    <property type="term" value="P:peptide transport"/>
    <property type="evidence" value="ECO:0007669"/>
    <property type="project" value="TreeGrafter"/>
</dbReference>
<dbReference type="AlphaFoldDB" id="A0A3M8DVQ8"/>
<organism evidence="4 5">
    <name type="scientific">Brevibacillus fluminis</name>
    <dbReference type="NCBI Taxonomy" id="511487"/>
    <lineage>
        <taxon>Bacteria</taxon>
        <taxon>Bacillati</taxon>
        <taxon>Bacillota</taxon>
        <taxon>Bacilli</taxon>
        <taxon>Bacillales</taxon>
        <taxon>Paenibacillaceae</taxon>
        <taxon>Brevibacillus</taxon>
    </lineage>
</organism>
<keyword evidence="1" id="KW-0238">DNA-binding</keyword>
<protein>
    <submittedName>
        <fullName evidence="4">SgrR family transcriptional regulator</fullName>
    </submittedName>
</protein>
<name>A0A3M8DVQ8_9BACL</name>
<dbReference type="EMBL" id="RHHQ01000004">
    <property type="protein sequence ID" value="RNB92014.1"/>
    <property type="molecule type" value="Genomic_DNA"/>
</dbReference>
<dbReference type="InterPro" id="IPR039424">
    <property type="entry name" value="SBP_5"/>
</dbReference>
<evidence type="ECO:0000259" key="2">
    <source>
        <dbReference type="Pfam" id="PF00496"/>
    </source>
</evidence>
<dbReference type="RefSeq" id="WP_122916677.1">
    <property type="nucleotide sequence ID" value="NZ_RHHQ01000004.1"/>
</dbReference>
<keyword evidence="5" id="KW-1185">Reference proteome</keyword>
<comment type="caution">
    <text evidence="4">The sequence shown here is derived from an EMBL/GenBank/DDBJ whole genome shotgun (WGS) entry which is preliminary data.</text>
</comment>
<dbReference type="InterPro" id="IPR025370">
    <property type="entry name" value="SgrR_HTH_N"/>
</dbReference>
<dbReference type="Proteomes" id="UP000271031">
    <property type="component" value="Unassembled WGS sequence"/>
</dbReference>
<evidence type="ECO:0000256" key="1">
    <source>
        <dbReference type="ARBA" id="ARBA00023125"/>
    </source>
</evidence>
<dbReference type="Pfam" id="PF00496">
    <property type="entry name" value="SBP_bac_5"/>
    <property type="match status" value="1"/>
</dbReference>
<dbReference type="GO" id="GO:0003677">
    <property type="term" value="F:DNA binding"/>
    <property type="evidence" value="ECO:0007669"/>
    <property type="project" value="UniProtKB-KW"/>
</dbReference>
<dbReference type="PANTHER" id="PTHR30290:SF72">
    <property type="entry name" value="HTH-TYPE TRANSCRIPTIONAL REGULATOR SGRR"/>
    <property type="match status" value="1"/>
</dbReference>
<dbReference type="GO" id="GO:1904680">
    <property type="term" value="F:peptide transmembrane transporter activity"/>
    <property type="evidence" value="ECO:0007669"/>
    <property type="project" value="TreeGrafter"/>
</dbReference>
<evidence type="ECO:0000313" key="5">
    <source>
        <dbReference type="Proteomes" id="UP000271031"/>
    </source>
</evidence>
<dbReference type="OrthoDB" id="5894719at2"/>
<evidence type="ECO:0000259" key="3">
    <source>
        <dbReference type="Pfam" id="PF12793"/>
    </source>
</evidence>
<dbReference type="SUPFAM" id="SSF53850">
    <property type="entry name" value="Periplasmic binding protein-like II"/>
    <property type="match status" value="1"/>
</dbReference>
<dbReference type="InterPro" id="IPR000914">
    <property type="entry name" value="SBP_5_dom"/>
</dbReference>
<gene>
    <name evidence="4" type="ORF">EDM56_04490</name>
</gene>